<feature type="transmembrane region" description="Helical" evidence="6">
    <location>
        <begin position="12"/>
        <end position="32"/>
    </location>
</feature>
<reference evidence="7 8" key="1">
    <citation type="submission" date="2019-08" db="EMBL/GenBank/DDBJ databases">
        <title>In-depth cultivation of the pig gut microbiome towards novel bacterial diversity and tailored functional studies.</title>
        <authorList>
            <person name="Wylensek D."/>
            <person name="Hitch T.C.A."/>
            <person name="Clavel T."/>
        </authorList>
    </citation>
    <scope>NUCLEOTIDE SEQUENCE [LARGE SCALE GENOMIC DNA]</scope>
    <source>
        <strain evidence="7 8">WCA-389-WT-23D1</strain>
    </source>
</reference>
<feature type="transmembrane region" description="Helical" evidence="6">
    <location>
        <begin position="285"/>
        <end position="302"/>
    </location>
</feature>
<dbReference type="AlphaFoldDB" id="A0A7X2NHY7"/>
<dbReference type="Pfam" id="PF01594">
    <property type="entry name" value="AI-2E_transport"/>
    <property type="match status" value="1"/>
</dbReference>
<dbReference type="PANTHER" id="PTHR21716">
    <property type="entry name" value="TRANSMEMBRANE PROTEIN"/>
    <property type="match status" value="1"/>
</dbReference>
<protein>
    <submittedName>
        <fullName evidence="7">Sporulation integral membrane protein YtvI</fullName>
    </submittedName>
</protein>
<dbReference type="InterPro" id="IPR014227">
    <property type="entry name" value="YtvI-like"/>
</dbReference>
<keyword evidence="5 6" id="KW-0472">Membrane</keyword>
<keyword evidence="3 6" id="KW-0812">Transmembrane</keyword>
<evidence type="ECO:0000256" key="4">
    <source>
        <dbReference type="ARBA" id="ARBA00022989"/>
    </source>
</evidence>
<gene>
    <name evidence="7" type="primary">ytvI</name>
    <name evidence="7" type="ORF">FYJ39_00905</name>
</gene>
<dbReference type="InterPro" id="IPR002549">
    <property type="entry name" value="AI-2E-like"/>
</dbReference>
<sequence length="378" mass="42280">MKNGAGWRHYLRLFLNIMIPAAGWLLLCFAGPRFLRFFMPFVIGWIISMMANPLVRFLERRVKLVRKHSSIVIVVIALALVIGLIYLVVSRSILLLQGFFKELPALYASIEVDISQSLERTRHLFQFLPDGIRQSWESIGDDVGALIGALAEKLASPTVEAAGSVARSLPAVLVNFVVTVLSAYFFIVDRERIVNLIKGYLPVGASRYLQHLKRDVLRLMSGYFMAQFKIMVVVWLILTAGFLVLGIKDGPLWAILIAVLDFLPVFGTGTALIPWGFVKLLGGEYYVAAGLLGLYILTQFIRQLVQPKLVGDSMGMPPLLTLFFLYVGFKVSGIAGMILAVPIGMFFVNLYKYGAFEGLTDNLKELVRDVNTFRHREN</sequence>
<evidence type="ECO:0000313" key="7">
    <source>
        <dbReference type="EMBL" id="MSS35172.1"/>
    </source>
</evidence>
<dbReference type="EMBL" id="VUMD01000001">
    <property type="protein sequence ID" value="MSS35172.1"/>
    <property type="molecule type" value="Genomic_DNA"/>
</dbReference>
<evidence type="ECO:0000256" key="3">
    <source>
        <dbReference type="ARBA" id="ARBA00022692"/>
    </source>
</evidence>
<dbReference type="Proteomes" id="UP000429958">
    <property type="component" value="Unassembled WGS sequence"/>
</dbReference>
<accession>A0A7X2NHY7</accession>
<evidence type="ECO:0000256" key="2">
    <source>
        <dbReference type="ARBA" id="ARBA00009773"/>
    </source>
</evidence>
<evidence type="ECO:0000256" key="1">
    <source>
        <dbReference type="ARBA" id="ARBA00004141"/>
    </source>
</evidence>
<organism evidence="7 8">
    <name type="scientific">Clostridium porci</name>
    <dbReference type="NCBI Taxonomy" id="2605778"/>
    <lineage>
        <taxon>Bacteria</taxon>
        <taxon>Bacillati</taxon>
        <taxon>Bacillota</taxon>
        <taxon>Clostridia</taxon>
        <taxon>Eubacteriales</taxon>
        <taxon>Clostridiaceae</taxon>
        <taxon>Clostridium</taxon>
    </lineage>
</organism>
<evidence type="ECO:0000313" key="8">
    <source>
        <dbReference type="Proteomes" id="UP000429958"/>
    </source>
</evidence>
<feature type="transmembrane region" description="Helical" evidence="6">
    <location>
        <begin position="169"/>
        <end position="188"/>
    </location>
</feature>
<name>A0A7X2NHY7_9CLOT</name>
<dbReference type="RefSeq" id="WP_154470587.1">
    <property type="nucleotide sequence ID" value="NZ_VUMD01000001.1"/>
</dbReference>
<keyword evidence="4 6" id="KW-1133">Transmembrane helix</keyword>
<comment type="subcellular location">
    <subcellularLocation>
        <location evidence="1">Membrane</location>
        <topology evidence="1">Multi-pass membrane protein</topology>
    </subcellularLocation>
</comment>
<dbReference type="GO" id="GO:0016020">
    <property type="term" value="C:membrane"/>
    <property type="evidence" value="ECO:0007669"/>
    <property type="project" value="UniProtKB-SubCell"/>
</dbReference>
<dbReference type="GO" id="GO:0055085">
    <property type="term" value="P:transmembrane transport"/>
    <property type="evidence" value="ECO:0007669"/>
    <property type="project" value="TreeGrafter"/>
</dbReference>
<feature type="transmembrane region" description="Helical" evidence="6">
    <location>
        <begin position="322"/>
        <end position="348"/>
    </location>
</feature>
<proteinExistence type="inferred from homology"/>
<comment type="similarity">
    <text evidence="2">Belongs to the autoinducer-2 exporter (AI-2E) (TC 2.A.86) family.</text>
</comment>
<evidence type="ECO:0000256" key="6">
    <source>
        <dbReference type="SAM" id="Phobius"/>
    </source>
</evidence>
<dbReference type="PANTHER" id="PTHR21716:SF68">
    <property type="entry name" value="TRANSPORT PROTEIN YTVI-RELATED"/>
    <property type="match status" value="1"/>
</dbReference>
<feature type="transmembrane region" description="Helical" evidence="6">
    <location>
        <begin position="70"/>
        <end position="89"/>
    </location>
</feature>
<feature type="transmembrane region" description="Helical" evidence="6">
    <location>
        <begin position="253"/>
        <end position="278"/>
    </location>
</feature>
<feature type="transmembrane region" description="Helical" evidence="6">
    <location>
        <begin position="228"/>
        <end position="247"/>
    </location>
</feature>
<keyword evidence="8" id="KW-1185">Reference proteome</keyword>
<comment type="caution">
    <text evidence="7">The sequence shown here is derived from an EMBL/GenBank/DDBJ whole genome shotgun (WGS) entry which is preliminary data.</text>
</comment>
<feature type="transmembrane region" description="Helical" evidence="6">
    <location>
        <begin position="38"/>
        <end position="58"/>
    </location>
</feature>
<dbReference type="NCBIfam" id="TIGR02872">
    <property type="entry name" value="spore_ytvI"/>
    <property type="match status" value="1"/>
</dbReference>
<evidence type="ECO:0000256" key="5">
    <source>
        <dbReference type="ARBA" id="ARBA00023136"/>
    </source>
</evidence>